<dbReference type="InterPro" id="IPR005079">
    <property type="entry name" value="Peptidase_C45_hydrolase"/>
</dbReference>
<sequence length="388" mass="43472">MKNIILLIGLLLSLESFSQKANRELKMISLSGTGYELGLQHGEKLKNEIADIVNAWKKNTSTALGKDADIVLKDFFEYAAFDDAIKKWTPELYEEVKGISDGSEQNFNDIFVLNLLDEFWVYIDNLYNHHCSSLGVPARNGNPGYISQNMDLENYTDGFQVLMRLNKTDNSPEQLILTHPGLIALNGLNQDGIGVCVNTLMQLKASSTGLPVAFVVRRIINSTDKEDLLSFIQTVNHASGQNYIIGVKGEVYDFEASANKVVRYNPLNENGSLYHTNHPIVNNDLKSWHKQFSPSLDEKLKPTNSNSYLRFSAVETRLANKNEVSEEQIKEALRSKDDANNPVCRANNENGFGFTFASIIMTISENPYIEVLAGPPDESEYVRVDFSN</sequence>
<dbReference type="Gene3D" id="1.10.10.2120">
    <property type="match status" value="1"/>
</dbReference>
<dbReference type="Pfam" id="PF03417">
    <property type="entry name" value="AAT"/>
    <property type="match status" value="1"/>
</dbReference>
<protein>
    <recommendedName>
        <fullName evidence="1">Peptidase C45 hydrolase domain-containing protein</fullName>
    </recommendedName>
</protein>
<evidence type="ECO:0000259" key="1">
    <source>
        <dbReference type="Pfam" id="PF03417"/>
    </source>
</evidence>
<dbReference type="Proteomes" id="UP000324550">
    <property type="component" value="Unassembled WGS sequence"/>
</dbReference>
<dbReference type="PANTHER" id="PTHR34180:SF1">
    <property type="entry name" value="BETA-ALANYL-DOPAMINE_CARCININE HYDROLASE"/>
    <property type="match status" value="1"/>
</dbReference>
<comment type="caution">
    <text evidence="2">The sequence shown here is derived from an EMBL/GenBank/DDBJ whole genome shotgun (WGS) entry which is preliminary data.</text>
</comment>
<dbReference type="AlphaFoldDB" id="A0A5D0GHN0"/>
<organism evidence="2 3">
    <name type="scientific">Formosa maritima</name>
    <dbReference type="NCBI Taxonomy" id="2592046"/>
    <lineage>
        <taxon>Bacteria</taxon>
        <taxon>Pseudomonadati</taxon>
        <taxon>Bacteroidota</taxon>
        <taxon>Flavobacteriia</taxon>
        <taxon>Flavobacteriales</taxon>
        <taxon>Flavobacteriaceae</taxon>
        <taxon>Formosa</taxon>
    </lineage>
</organism>
<dbReference type="InterPro" id="IPR047794">
    <property type="entry name" value="C45_proenzyme-like"/>
</dbReference>
<dbReference type="NCBIfam" id="NF040521">
    <property type="entry name" value="C45_proenzyme"/>
    <property type="match status" value="1"/>
</dbReference>
<dbReference type="InterPro" id="IPR047801">
    <property type="entry name" value="Peptidase_C45"/>
</dbReference>
<gene>
    <name evidence="2" type="ORF">FVF61_05330</name>
</gene>
<feature type="domain" description="Peptidase C45 hydrolase" evidence="1">
    <location>
        <begin position="183"/>
        <end position="364"/>
    </location>
</feature>
<dbReference type="EMBL" id="VSFC01000023">
    <property type="protein sequence ID" value="TYA57327.1"/>
    <property type="molecule type" value="Genomic_DNA"/>
</dbReference>
<name>A0A5D0GHN0_9FLAO</name>
<dbReference type="Gene3D" id="3.60.60.10">
    <property type="entry name" value="Penicillin V Acylase, Chain A"/>
    <property type="match status" value="1"/>
</dbReference>
<keyword evidence="3" id="KW-1185">Reference proteome</keyword>
<evidence type="ECO:0000313" key="3">
    <source>
        <dbReference type="Proteomes" id="UP000324550"/>
    </source>
</evidence>
<accession>A0A5D0GHN0</accession>
<proteinExistence type="predicted"/>
<dbReference type="PANTHER" id="PTHR34180">
    <property type="entry name" value="PEPTIDASE C45"/>
    <property type="match status" value="1"/>
</dbReference>
<evidence type="ECO:0000313" key="2">
    <source>
        <dbReference type="EMBL" id="TYA57327.1"/>
    </source>
</evidence>
<dbReference type="RefSeq" id="WP_148454117.1">
    <property type="nucleotide sequence ID" value="NZ_VSFC01000023.1"/>
</dbReference>
<reference evidence="2 3" key="1">
    <citation type="submission" date="2019-08" db="EMBL/GenBank/DDBJ databases">
        <title>Formosa sediminis sp. nov., isolated from marine sediment.</title>
        <authorList>
            <person name="Cao W.R."/>
        </authorList>
    </citation>
    <scope>NUCLEOTIDE SEQUENCE [LARGE SCALE GENOMIC DNA]</scope>
    <source>
        <strain evidence="2 3">1494</strain>
    </source>
</reference>
<dbReference type="OrthoDB" id="8109453at2"/>